<sequence length="436" mass="47440">MAESPEPPSMHAARVLIIGLSAVVVVLALALVTMTIGRFAAPAAVEEPAAVNVLANSDDDCVTCHLQQTPGIVEQYGRSTMAAAGVSCQDCHVVDEGYPGSVPHAGLYVLNQPTTAICQNCHVQEVAQFNQSRHGLPAYVAYAGEDLLTAAQKQIYASIPEGGNDPEATRARNALHELEGEAITRFACEGCHDIGKPAADGSVGQCSSCHLRHEFSLEQARKPETCNYCHIGPDHPQWEIYQESPHGIAYATGGDRWHWDAEPGTLTAADFPAPTCATCHISGFGSAGTTHDVGDRLTWFLFAPISSRRPAWQDNKVRMQGVCRECHNQNFIAEFYTAADAATEQVNAWVSESNALIAPLKEHDLLTAAPFDEPIDFTHFDLWHHWGRTAKFGVWMQGPDYVQWHGAYEILRDMATLRVEVQAKLDQAGLDSTPSE</sequence>
<protein>
    <submittedName>
        <fullName evidence="3">Nitrate reductase</fullName>
    </submittedName>
</protein>
<evidence type="ECO:0000256" key="1">
    <source>
        <dbReference type="ARBA" id="ARBA00022729"/>
    </source>
</evidence>
<reference evidence="3" key="1">
    <citation type="submission" date="2019-09" db="EMBL/GenBank/DDBJ databases">
        <title>Characterisation of the sponge microbiome using genome-centric metagenomics.</title>
        <authorList>
            <person name="Engelberts J.P."/>
            <person name="Robbins S.J."/>
            <person name="De Goeij J.M."/>
            <person name="Aranda M."/>
            <person name="Bell S.C."/>
            <person name="Webster N.S."/>
        </authorList>
    </citation>
    <scope>NUCLEOTIDE SEQUENCE</scope>
    <source>
        <strain evidence="3">SB0664_bin_27</strain>
    </source>
</reference>
<organism evidence="3">
    <name type="scientific">Caldilineaceae bacterium SB0664_bin_27</name>
    <dbReference type="NCBI Taxonomy" id="2605260"/>
    <lineage>
        <taxon>Bacteria</taxon>
        <taxon>Bacillati</taxon>
        <taxon>Chloroflexota</taxon>
        <taxon>Caldilineae</taxon>
        <taxon>Caldilineales</taxon>
        <taxon>Caldilineaceae</taxon>
    </lineage>
</organism>
<gene>
    <name evidence="3" type="ORF">F4Y42_11155</name>
</gene>
<dbReference type="InterPro" id="IPR036280">
    <property type="entry name" value="Multihaem_cyt_sf"/>
</dbReference>
<dbReference type="EMBL" id="VXRG01000094">
    <property type="protein sequence ID" value="MXY93990.1"/>
    <property type="molecule type" value="Genomic_DNA"/>
</dbReference>
<keyword evidence="1" id="KW-0732">Signal</keyword>
<dbReference type="SUPFAM" id="SSF48695">
    <property type="entry name" value="Multiheme cytochromes"/>
    <property type="match status" value="1"/>
</dbReference>
<dbReference type="Pfam" id="PF13447">
    <property type="entry name" value="Multi-haem_cyto"/>
    <property type="match status" value="1"/>
</dbReference>
<evidence type="ECO:0000256" key="2">
    <source>
        <dbReference type="SAM" id="Phobius"/>
    </source>
</evidence>
<dbReference type="PANTHER" id="PTHR35038">
    <property type="entry name" value="DISSIMILATORY SULFITE REDUCTASE SIRA"/>
    <property type="match status" value="1"/>
</dbReference>
<name>A0A6B0YSI7_9CHLR</name>
<comment type="caution">
    <text evidence="3">The sequence shown here is derived from an EMBL/GenBank/DDBJ whole genome shotgun (WGS) entry which is preliminary data.</text>
</comment>
<dbReference type="InterPro" id="IPR051829">
    <property type="entry name" value="Multiheme_Cytochr_ET"/>
</dbReference>
<evidence type="ECO:0000313" key="3">
    <source>
        <dbReference type="EMBL" id="MXY93990.1"/>
    </source>
</evidence>
<keyword evidence="2" id="KW-1133">Transmembrane helix</keyword>
<keyword evidence="2" id="KW-0472">Membrane</keyword>
<feature type="transmembrane region" description="Helical" evidence="2">
    <location>
        <begin position="12"/>
        <end position="32"/>
    </location>
</feature>
<dbReference type="Gene3D" id="1.20.850.10">
    <property type="entry name" value="Hydroxylamine Oxidoreductase, Chain A, domain 2"/>
    <property type="match status" value="1"/>
</dbReference>
<accession>A0A6B0YSI7</accession>
<keyword evidence="2" id="KW-0812">Transmembrane</keyword>
<dbReference type="Gene3D" id="1.10.780.10">
    <property type="entry name" value="Hydroxylamine Oxidoreductase, Chain A, domain 1"/>
    <property type="match status" value="1"/>
</dbReference>
<dbReference type="AlphaFoldDB" id="A0A6B0YSI7"/>
<proteinExistence type="predicted"/>